<accession>A0A392QAV6</accession>
<evidence type="ECO:0000313" key="1">
    <source>
        <dbReference type="EMBL" id="MCI21009.1"/>
    </source>
</evidence>
<protein>
    <submittedName>
        <fullName evidence="1">Uncharacterized protein</fullName>
    </submittedName>
</protein>
<proteinExistence type="predicted"/>
<comment type="caution">
    <text evidence="1">The sequence shown here is derived from an EMBL/GenBank/DDBJ whole genome shotgun (WGS) entry which is preliminary data.</text>
</comment>
<name>A0A392QAV6_9FABA</name>
<sequence length="42" mass="4720">MPGEEEYVAVESVVREHKALPMDTLFEDSSSLCEHGVLIPFQ</sequence>
<reference evidence="1 2" key="1">
    <citation type="journal article" date="2018" name="Front. Plant Sci.">
        <title>Red Clover (Trifolium pratense) and Zigzag Clover (T. medium) - A Picture of Genomic Similarities and Differences.</title>
        <authorList>
            <person name="Dluhosova J."/>
            <person name="Istvanek J."/>
            <person name="Nedelnik J."/>
            <person name="Repkova J."/>
        </authorList>
    </citation>
    <scope>NUCLEOTIDE SEQUENCE [LARGE SCALE GENOMIC DNA]</scope>
    <source>
        <strain evidence="2">cv. 10/8</strain>
        <tissue evidence="1">Leaf</tissue>
    </source>
</reference>
<evidence type="ECO:0000313" key="2">
    <source>
        <dbReference type="Proteomes" id="UP000265520"/>
    </source>
</evidence>
<dbReference type="Proteomes" id="UP000265520">
    <property type="component" value="Unassembled WGS sequence"/>
</dbReference>
<organism evidence="1 2">
    <name type="scientific">Trifolium medium</name>
    <dbReference type="NCBI Taxonomy" id="97028"/>
    <lineage>
        <taxon>Eukaryota</taxon>
        <taxon>Viridiplantae</taxon>
        <taxon>Streptophyta</taxon>
        <taxon>Embryophyta</taxon>
        <taxon>Tracheophyta</taxon>
        <taxon>Spermatophyta</taxon>
        <taxon>Magnoliopsida</taxon>
        <taxon>eudicotyledons</taxon>
        <taxon>Gunneridae</taxon>
        <taxon>Pentapetalae</taxon>
        <taxon>rosids</taxon>
        <taxon>fabids</taxon>
        <taxon>Fabales</taxon>
        <taxon>Fabaceae</taxon>
        <taxon>Papilionoideae</taxon>
        <taxon>50 kb inversion clade</taxon>
        <taxon>NPAAA clade</taxon>
        <taxon>Hologalegina</taxon>
        <taxon>IRL clade</taxon>
        <taxon>Trifolieae</taxon>
        <taxon>Trifolium</taxon>
    </lineage>
</organism>
<dbReference type="AlphaFoldDB" id="A0A392QAV6"/>
<feature type="non-terminal residue" evidence="1">
    <location>
        <position position="42"/>
    </location>
</feature>
<dbReference type="EMBL" id="LXQA010122844">
    <property type="protein sequence ID" value="MCI21009.1"/>
    <property type="molecule type" value="Genomic_DNA"/>
</dbReference>
<keyword evidence="2" id="KW-1185">Reference proteome</keyword>